<sequence>MLNSIHCPRDRYEDGWLPALRRLLAEISMPRAPRSPFPCKCKPKSTPNLRKNSRNTLSVLCKRRQELPHKVSRRCWTGNWGAWSASLASAGEYDALK</sequence>
<dbReference type="InParanoid" id="A0A067N7T3"/>
<keyword evidence="2" id="KW-1185">Reference proteome</keyword>
<dbReference type="HOGENOM" id="CLU_2346411_0_0_1"/>
<organism evidence="1 2">
    <name type="scientific">Botryobasidium botryosum (strain FD-172 SS1)</name>
    <dbReference type="NCBI Taxonomy" id="930990"/>
    <lineage>
        <taxon>Eukaryota</taxon>
        <taxon>Fungi</taxon>
        <taxon>Dikarya</taxon>
        <taxon>Basidiomycota</taxon>
        <taxon>Agaricomycotina</taxon>
        <taxon>Agaricomycetes</taxon>
        <taxon>Cantharellales</taxon>
        <taxon>Botryobasidiaceae</taxon>
        <taxon>Botryobasidium</taxon>
    </lineage>
</organism>
<protein>
    <submittedName>
        <fullName evidence="1">Uncharacterized protein</fullName>
    </submittedName>
</protein>
<reference evidence="2" key="1">
    <citation type="journal article" date="2014" name="Proc. Natl. Acad. Sci. U.S.A.">
        <title>Extensive sampling of basidiomycete genomes demonstrates inadequacy of the white-rot/brown-rot paradigm for wood decay fungi.</title>
        <authorList>
            <person name="Riley R."/>
            <person name="Salamov A.A."/>
            <person name="Brown D.W."/>
            <person name="Nagy L.G."/>
            <person name="Floudas D."/>
            <person name="Held B.W."/>
            <person name="Levasseur A."/>
            <person name="Lombard V."/>
            <person name="Morin E."/>
            <person name="Otillar R."/>
            <person name="Lindquist E.A."/>
            <person name="Sun H."/>
            <person name="LaButti K.M."/>
            <person name="Schmutz J."/>
            <person name="Jabbour D."/>
            <person name="Luo H."/>
            <person name="Baker S.E."/>
            <person name="Pisabarro A.G."/>
            <person name="Walton J.D."/>
            <person name="Blanchette R.A."/>
            <person name="Henrissat B."/>
            <person name="Martin F."/>
            <person name="Cullen D."/>
            <person name="Hibbett D.S."/>
            <person name="Grigoriev I.V."/>
        </authorList>
    </citation>
    <scope>NUCLEOTIDE SEQUENCE [LARGE SCALE GENOMIC DNA]</scope>
    <source>
        <strain evidence="2">FD-172 SS1</strain>
    </source>
</reference>
<evidence type="ECO:0000313" key="1">
    <source>
        <dbReference type="EMBL" id="KDQ20192.1"/>
    </source>
</evidence>
<evidence type="ECO:0000313" key="2">
    <source>
        <dbReference type="Proteomes" id="UP000027195"/>
    </source>
</evidence>
<gene>
    <name evidence="1" type="ORF">BOTBODRAFT_389866</name>
</gene>
<dbReference type="Proteomes" id="UP000027195">
    <property type="component" value="Unassembled WGS sequence"/>
</dbReference>
<proteinExistence type="predicted"/>
<dbReference type="EMBL" id="KL198018">
    <property type="protein sequence ID" value="KDQ20192.1"/>
    <property type="molecule type" value="Genomic_DNA"/>
</dbReference>
<dbReference type="AlphaFoldDB" id="A0A067N7T3"/>
<accession>A0A067N7T3</accession>
<name>A0A067N7T3_BOTB1</name>